<dbReference type="EMBL" id="CAJVPT010027353">
    <property type="protein sequence ID" value="CAG8683268.1"/>
    <property type="molecule type" value="Genomic_DNA"/>
</dbReference>
<evidence type="ECO:0000313" key="2">
    <source>
        <dbReference type="Proteomes" id="UP000789525"/>
    </source>
</evidence>
<name>A0ACA9P3B2_9GLOM</name>
<dbReference type="Proteomes" id="UP000789525">
    <property type="component" value="Unassembled WGS sequence"/>
</dbReference>
<evidence type="ECO:0000313" key="1">
    <source>
        <dbReference type="EMBL" id="CAG8683268.1"/>
    </source>
</evidence>
<keyword evidence="2" id="KW-1185">Reference proteome</keyword>
<gene>
    <name evidence="1" type="ORF">ACOLOM_LOCUS9435</name>
</gene>
<organism evidence="1 2">
    <name type="scientific">Acaulospora colombiana</name>
    <dbReference type="NCBI Taxonomy" id="27376"/>
    <lineage>
        <taxon>Eukaryota</taxon>
        <taxon>Fungi</taxon>
        <taxon>Fungi incertae sedis</taxon>
        <taxon>Mucoromycota</taxon>
        <taxon>Glomeromycotina</taxon>
        <taxon>Glomeromycetes</taxon>
        <taxon>Diversisporales</taxon>
        <taxon>Acaulosporaceae</taxon>
        <taxon>Acaulospora</taxon>
    </lineage>
</organism>
<proteinExistence type="predicted"/>
<reference evidence="1" key="1">
    <citation type="submission" date="2021-06" db="EMBL/GenBank/DDBJ databases">
        <authorList>
            <person name="Kallberg Y."/>
            <person name="Tangrot J."/>
            <person name="Rosling A."/>
        </authorList>
    </citation>
    <scope>NUCLEOTIDE SEQUENCE</scope>
    <source>
        <strain evidence="1">CL356</strain>
    </source>
</reference>
<protein>
    <submittedName>
        <fullName evidence="1">13643_t:CDS:1</fullName>
    </submittedName>
</protein>
<sequence length="253" mass="28524">MRSWLASLRRPLTRTCYFRKGHIRPYGSKGEHKEVIFSGIQPTGLGNYFGALSQWVEMQHMGTKPRQLLYSIVGLHALTMPQNPKKLLEDRLNTLASLLAIGSTTFRISVAPELSYHDGKIETDDHLEGSTSSIVSFAQITRGIQSKLAIQQDISNFDVDDSNLNLGLFTYPVLQAADVLLYRTTHVPVGEDQRQHLELARELAHKMNRLLKHEFFPLPIAIISKSHSLLLKRFSGLDYNLESTESPDLSPKT</sequence>
<accession>A0ACA9P3B2</accession>
<comment type="caution">
    <text evidence="1">The sequence shown here is derived from an EMBL/GenBank/DDBJ whole genome shotgun (WGS) entry which is preliminary data.</text>
</comment>